<dbReference type="SUPFAM" id="SSF56281">
    <property type="entry name" value="Metallo-hydrolase/oxidoreductase"/>
    <property type="match status" value="1"/>
</dbReference>
<accession>A0A191WGJ8</accession>
<evidence type="ECO:0000313" key="2">
    <source>
        <dbReference type="EMBL" id="ANJ27293.1"/>
    </source>
</evidence>
<name>A0A191WGJ8_9MICO</name>
<dbReference type="OrthoDB" id="2273115at2"/>
<dbReference type="KEGG" id="agy:ATC03_11750"/>
<evidence type="ECO:0000313" key="3">
    <source>
        <dbReference type="Proteomes" id="UP000078437"/>
    </source>
</evidence>
<sequence length="287" mass="30568">MPTWTTVAEGVHQRRGGPFDLSVVVVEGADGLLVVDAGGDPVEGAEILDDVRSRFDRPVLGLVNTHAHFDHTFGNQAFRTGVPDVAIHGHALIAAHFARYEGPRLAAWRIDPSREPARAWADVELMPPTHPLDEPVDLDLGARIVRLLPQSPAHSDTDLVLFVPDARVWVLGDLVEESGPPMYGSGSYPLTWPDVLDELVAGMQDGDLVIPGHGAVVDRAFVARQSGELRVIAERLAAAHALGVPTDGVLAAHAEWPFPADGLVGAVERAYLALDGRPLHEGGAGDA</sequence>
<gene>
    <name evidence="2" type="ORF">ATC03_11750</name>
</gene>
<dbReference type="PANTHER" id="PTHR42951">
    <property type="entry name" value="METALLO-BETA-LACTAMASE DOMAIN-CONTAINING"/>
    <property type="match status" value="1"/>
</dbReference>
<dbReference type="Gene3D" id="3.60.15.10">
    <property type="entry name" value="Ribonuclease Z/Hydroxyacylglutathione hydrolase-like"/>
    <property type="match status" value="1"/>
</dbReference>
<dbReference type="InterPro" id="IPR050855">
    <property type="entry name" value="NDM-1-like"/>
</dbReference>
<dbReference type="InterPro" id="IPR036866">
    <property type="entry name" value="RibonucZ/Hydroxyglut_hydro"/>
</dbReference>
<protein>
    <recommendedName>
        <fullName evidence="1">Metallo-beta-lactamase domain-containing protein</fullName>
    </recommendedName>
</protein>
<keyword evidence="3" id="KW-1185">Reference proteome</keyword>
<dbReference type="PANTHER" id="PTHR42951:SF4">
    <property type="entry name" value="ACYL-COENZYME A THIOESTERASE MBLAC2"/>
    <property type="match status" value="1"/>
</dbReference>
<dbReference type="EMBL" id="CP013979">
    <property type="protein sequence ID" value="ANJ27293.1"/>
    <property type="molecule type" value="Genomic_DNA"/>
</dbReference>
<organism evidence="2 3">
    <name type="scientific">Agromyces aureus</name>
    <dbReference type="NCBI Taxonomy" id="453304"/>
    <lineage>
        <taxon>Bacteria</taxon>
        <taxon>Bacillati</taxon>
        <taxon>Actinomycetota</taxon>
        <taxon>Actinomycetes</taxon>
        <taxon>Micrococcales</taxon>
        <taxon>Microbacteriaceae</taxon>
        <taxon>Agromyces</taxon>
    </lineage>
</organism>
<dbReference type="CDD" id="cd16282">
    <property type="entry name" value="metallo-hydrolase-like_MBL-fold"/>
    <property type="match status" value="1"/>
</dbReference>
<dbReference type="Pfam" id="PF00753">
    <property type="entry name" value="Lactamase_B"/>
    <property type="match status" value="1"/>
</dbReference>
<proteinExistence type="predicted"/>
<dbReference type="RefSeq" id="WP_067877216.1">
    <property type="nucleotide sequence ID" value="NZ_CP013979.1"/>
</dbReference>
<dbReference type="InterPro" id="IPR001279">
    <property type="entry name" value="Metallo-B-lactamas"/>
</dbReference>
<dbReference type="Proteomes" id="UP000078437">
    <property type="component" value="Chromosome"/>
</dbReference>
<dbReference type="AlphaFoldDB" id="A0A191WGJ8"/>
<evidence type="ECO:0000259" key="1">
    <source>
        <dbReference type="SMART" id="SM00849"/>
    </source>
</evidence>
<feature type="domain" description="Metallo-beta-lactamase" evidence="1">
    <location>
        <begin position="20"/>
        <end position="213"/>
    </location>
</feature>
<reference evidence="3" key="2">
    <citation type="submission" date="2016-01" db="EMBL/GenBank/DDBJ databases">
        <title>Complete genome sequence of Agromyces aureus AR33T and comparison with related organisms.</title>
        <authorList>
            <person name="Corretto E."/>
            <person name="Antonielli L."/>
            <person name="Sessitsch A."/>
            <person name="Brader G."/>
        </authorList>
    </citation>
    <scope>NUCLEOTIDE SEQUENCE [LARGE SCALE GENOMIC DNA]</scope>
    <source>
        <strain evidence="3">AR33</strain>
    </source>
</reference>
<dbReference type="SMART" id="SM00849">
    <property type="entry name" value="Lactamase_B"/>
    <property type="match status" value="1"/>
</dbReference>
<reference evidence="2 3" key="1">
    <citation type="journal article" date="2016" name="Int. J. Syst. Evol. Microbiol.">
        <title>Agromyces aureus sp. nov., isolated from the rhizosphere of Salix caprea L. grown in a heavy-metal-contaminated soil.</title>
        <authorList>
            <person name="Corretto E."/>
            <person name="Antonielli L."/>
            <person name="Sessitsch A."/>
            <person name="Compant S."/>
            <person name="Gorfer M."/>
            <person name="Kuffner M."/>
            <person name="Brader G."/>
        </authorList>
    </citation>
    <scope>NUCLEOTIDE SEQUENCE [LARGE SCALE GENOMIC DNA]</scope>
    <source>
        <strain evidence="2 3">AR33</strain>
    </source>
</reference>